<dbReference type="PROSITE" id="PS51186">
    <property type="entry name" value="GNAT"/>
    <property type="match status" value="1"/>
</dbReference>
<dbReference type="Pfam" id="PF00583">
    <property type="entry name" value="Acetyltransf_1"/>
    <property type="match status" value="1"/>
</dbReference>
<dbReference type="RefSeq" id="WP_390469462.1">
    <property type="nucleotide sequence ID" value="NZ_BAABXL010000001.1"/>
</dbReference>
<evidence type="ECO:0000313" key="2">
    <source>
        <dbReference type="EMBL" id="GAA6268174.1"/>
    </source>
</evidence>
<dbReference type="InterPro" id="IPR000182">
    <property type="entry name" value="GNAT_dom"/>
</dbReference>
<dbReference type="CDD" id="cd04301">
    <property type="entry name" value="NAT_SF"/>
    <property type="match status" value="1"/>
</dbReference>
<protein>
    <recommendedName>
        <fullName evidence="1">N-acetyltransferase domain-containing protein</fullName>
    </recommendedName>
</protein>
<dbReference type="InterPro" id="IPR016181">
    <property type="entry name" value="Acyl_CoA_acyltransferase"/>
</dbReference>
<sequence>MRFFFETKLTQKWNRKLSGLLSACAASGDIFDPLGTDGDGFWLAADEKTGSLAGCLILFQTGEASWECIPLTDPGCRKKGVFSALLSEACKAGNCPGEEELWFTCRPGQKTWAAVLEAIQAEKVYDEYMMELSLEGFMFPRTAPSFPVTLFLPDGKRNHGAAAVSSDQPQLSPESASFQDTGRAVAPHVSCFLSPQRGRVYLSHLVTEEPYRNQGLGAAFLTGLFFRLAALGFTAVSLQVSGENEPALALYKKTGFRITETLSFYLY</sequence>
<organism evidence="2 3">
    <name type="scientific">Enterocloster alcoholdehydrogenati</name>
    <dbReference type="NCBI Taxonomy" id="2547410"/>
    <lineage>
        <taxon>Bacteria</taxon>
        <taxon>Bacillati</taxon>
        <taxon>Bacillota</taxon>
        <taxon>Clostridia</taxon>
        <taxon>Lachnospirales</taxon>
        <taxon>Lachnospiraceae</taxon>
        <taxon>Enterocloster</taxon>
    </lineage>
</organism>
<proteinExistence type="predicted"/>
<dbReference type="Proteomes" id="UP001600894">
    <property type="component" value="Unassembled WGS sequence"/>
</dbReference>
<reference evidence="2 3" key="1">
    <citation type="submission" date="2024-04" db="EMBL/GenBank/DDBJ databases">
        <title>Defined microbial consortia suppress multidrug-resistant proinflammatory Enterobacteriaceae via ecological control.</title>
        <authorList>
            <person name="Furuichi M."/>
            <person name="Kawaguchi T."/>
            <person name="Pust M."/>
            <person name="Yasuma K."/>
            <person name="Plichta D."/>
            <person name="Hasegawa N."/>
            <person name="Ohya T."/>
            <person name="Bhattarai S."/>
            <person name="Sasajima S."/>
            <person name="Aoto Y."/>
            <person name="Tuganbaev T."/>
            <person name="Yaginuma M."/>
            <person name="Ueda M."/>
            <person name="Okahashi N."/>
            <person name="Amafuji K."/>
            <person name="Kiridooshi Y."/>
            <person name="Sugita K."/>
            <person name="Strazar M."/>
            <person name="Skelly A."/>
            <person name="Suda W."/>
            <person name="Hattori M."/>
            <person name="Nakamoto N."/>
            <person name="Caballero S."/>
            <person name="Norman J."/>
            <person name="Olle B."/>
            <person name="Tanoue T."/>
            <person name="Arita M."/>
            <person name="Bucci V."/>
            <person name="Atarashi K."/>
            <person name="Xavier R."/>
            <person name="Honda K."/>
        </authorList>
    </citation>
    <scope>NUCLEOTIDE SEQUENCE [LARGE SCALE GENOMIC DNA]</scope>
    <source>
        <strain evidence="3">f13</strain>
    </source>
</reference>
<dbReference type="Gene3D" id="3.40.630.30">
    <property type="match status" value="2"/>
</dbReference>
<dbReference type="EMBL" id="BAABXL010000001">
    <property type="protein sequence ID" value="GAA6268174.1"/>
    <property type="molecule type" value="Genomic_DNA"/>
</dbReference>
<name>A0ABQ0AVX2_9FIRM</name>
<accession>A0ABQ0AVX2</accession>
<feature type="domain" description="N-acetyltransferase" evidence="1">
    <location>
        <begin position="193"/>
        <end position="267"/>
    </location>
</feature>
<comment type="caution">
    <text evidence="2">The sequence shown here is derived from an EMBL/GenBank/DDBJ whole genome shotgun (WGS) entry which is preliminary data.</text>
</comment>
<dbReference type="SUPFAM" id="SSF55729">
    <property type="entry name" value="Acyl-CoA N-acyltransferases (Nat)"/>
    <property type="match status" value="2"/>
</dbReference>
<evidence type="ECO:0000313" key="3">
    <source>
        <dbReference type="Proteomes" id="UP001600894"/>
    </source>
</evidence>
<evidence type="ECO:0000259" key="1">
    <source>
        <dbReference type="PROSITE" id="PS51186"/>
    </source>
</evidence>
<gene>
    <name evidence="2" type="ORF">F130042H8_12340</name>
</gene>
<keyword evidence="3" id="KW-1185">Reference proteome</keyword>